<sequence length="64" mass="7776">VSPFVMFEDQTMMFPWSRRTRFRSWNLKVPDELKSGLSLLAIHAYVRRGMFLYQIPTYSLNWIF</sequence>
<proteinExistence type="predicted"/>
<feature type="non-terminal residue" evidence="1">
    <location>
        <position position="1"/>
    </location>
</feature>
<protein>
    <submittedName>
        <fullName evidence="1">RNA polymerase B</fullName>
    </submittedName>
</protein>
<name>C6FJW2_HEDHE</name>
<dbReference type="AlphaFoldDB" id="C6FJW2"/>
<dbReference type="EMBL" id="FJ395611">
    <property type="protein sequence ID" value="ACS93762.1"/>
    <property type="molecule type" value="Genomic_DNA"/>
</dbReference>
<keyword evidence="1" id="KW-0934">Plastid</keyword>
<feature type="non-terminal residue" evidence="1">
    <location>
        <position position="64"/>
    </location>
</feature>
<reference evidence="1" key="1">
    <citation type="submission" date="2008-10" db="EMBL/GenBank/DDBJ databases">
        <title>Barcoding Darwin's meadow: high-throughput DNA barcoding from specimen to sequence.</title>
        <authorList>
            <person name="James K.E."/>
            <person name="Rumsey F."/>
            <person name="Spencer M."/>
            <person name="Carine M."/>
            <person name="Vogel J.C."/>
            <person name="Schneider H."/>
        </authorList>
    </citation>
    <scope>NUCLEOTIDE SEQUENCE</scope>
</reference>
<geneLocation type="chloroplast" evidence="1"/>
<keyword evidence="1" id="KW-0150">Chloroplast</keyword>
<evidence type="ECO:0000313" key="1">
    <source>
        <dbReference type="EMBL" id="ACS93762.1"/>
    </source>
</evidence>
<gene>
    <name evidence="1" type="primary">rpoB</name>
</gene>
<accession>C6FJW2</accession>
<organism evidence="1">
    <name type="scientific">Hedera helix</name>
    <name type="common">English ivy</name>
    <dbReference type="NCBI Taxonomy" id="4052"/>
    <lineage>
        <taxon>Eukaryota</taxon>
        <taxon>Viridiplantae</taxon>
        <taxon>Streptophyta</taxon>
        <taxon>Embryophyta</taxon>
        <taxon>Tracheophyta</taxon>
        <taxon>Spermatophyta</taxon>
        <taxon>Magnoliopsida</taxon>
        <taxon>eudicotyledons</taxon>
        <taxon>Gunneridae</taxon>
        <taxon>Pentapetalae</taxon>
        <taxon>asterids</taxon>
        <taxon>campanulids</taxon>
        <taxon>Apiales</taxon>
        <taxon>Araliaceae</taxon>
        <taxon>Hedera</taxon>
    </lineage>
</organism>